<dbReference type="InterPro" id="IPR018247">
    <property type="entry name" value="EF_Hand_1_Ca_BS"/>
</dbReference>
<evidence type="ECO:0000313" key="3">
    <source>
        <dbReference type="Proteomes" id="UP000316426"/>
    </source>
</evidence>
<keyword evidence="1" id="KW-0732">Signal</keyword>
<dbReference type="AlphaFoldDB" id="A0A518K2J5"/>
<name>A0A518K2J5_9BACT</name>
<keyword evidence="3" id="KW-1185">Reference proteome</keyword>
<proteinExistence type="predicted"/>
<sequence precursor="true">MFYSRLVSIAFTASAALLCPSSVIAAVNFVGEPAPAALGDFNSDGAVNAADYTVYRDNDGSGAALPNDNGLGTPIGAAHYTLWSTNYGATGGSGATFAFEDPANWDVSDFNPIPSAGLESTPPGRDSIWFVDNNAEDITIVLTDERSGENGTEQMGTFAYGGESGANDFNAKTTFVINNSVTLTAIERNSSGEPTGTTNGTRAMRLGRENINPLSTLAGGTTETAPWAILKHTHGTLQYVPEVPANNATIDFSRDKPNSAGALYEICGDAVLNLHGAIRLGDRDNGGSRTTPGAIFRVRGSGVQANVEDYWNESRLGLWDHDNDVTTDNPNGVTNMKLGKFVTEFVLDAGGASPVVVNDELRLGRTEDLEGNREIGYAFLRIKLSEPTTAGSGSVGSGDEIVLFQADRISSQVDLDNDPGVESGEIEMGRFFDPDRAGLNTAGTSMLPHAGLWEGTKVRADYAGAAYEWTINYFDSADDGVVVDAVTLSDLLVTGTPGDLSGNGVLGPEDRTALLNAIASPPEIAIATAQNLFDLNADDLVDSLDLAVFDTHFGSAALAIPEPTAAMLALVGLGLAARRR</sequence>
<organism evidence="2 3">
    <name type="scientific">Botrimarina mediterranea</name>
    <dbReference type="NCBI Taxonomy" id="2528022"/>
    <lineage>
        <taxon>Bacteria</taxon>
        <taxon>Pseudomonadati</taxon>
        <taxon>Planctomycetota</taxon>
        <taxon>Planctomycetia</taxon>
        <taxon>Pirellulales</taxon>
        <taxon>Lacipirellulaceae</taxon>
        <taxon>Botrimarina</taxon>
    </lineage>
</organism>
<dbReference type="Proteomes" id="UP000316426">
    <property type="component" value="Chromosome"/>
</dbReference>
<evidence type="ECO:0000256" key="1">
    <source>
        <dbReference type="SAM" id="SignalP"/>
    </source>
</evidence>
<dbReference type="RefSeq" id="WP_145105474.1">
    <property type="nucleotide sequence ID" value="NZ_CP036349.1"/>
</dbReference>
<dbReference type="KEGG" id="bmei:Spa11_01590"/>
<accession>A0A518K2J5</accession>
<dbReference type="PROSITE" id="PS00018">
    <property type="entry name" value="EF_HAND_1"/>
    <property type="match status" value="1"/>
</dbReference>
<evidence type="ECO:0008006" key="4">
    <source>
        <dbReference type="Google" id="ProtNLM"/>
    </source>
</evidence>
<dbReference type="EMBL" id="CP036349">
    <property type="protein sequence ID" value="QDV71990.1"/>
    <property type="molecule type" value="Genomic_DNA"/>
</dbReference>
<gene>
    <name evidence="2" type="ORF">Spa11_01590</name>
</gene>
<feature type="chain" id="PRO_5022122423" description="PEP-CTERM protein-sorting domain-containing protein" evidence="1">
    <location>
        <begin position="26"/>
        <end position="580"/>
    </location>
</feature>
<evidence type="ECO:0000313" key="2">
    <source>
        <dbReference type="EMBL" id="QDV71990.1"/>
    </source>
</evidence>
<feature type="signal peptide" evidence="1">
    <location>
        <begin position="1"/>
        <end position="25"/>
    </location>
</feature>
<reference evidence="2 3" key="1">
    <citation type="submission" date="2019-02" db="EMBL/GenBank/DDBJ databases">
        <title>Deep-cultivation of Planctomycetes and their phenomic and genomic characterization uncovers novel biology.</title>
        <authorList>
            <person name="Wiegand S."/>
            <person name="Jogler M."/>
            <person name="Boedeker C."/>
            <person name="Pinto D."/>
            <person name="Vollmers J."/>
            <person name="Rivas-Marin E."/>
            <person name="Kohn T."/>
            <person name="Peeters S.H."/>
            <person name="Heuer A."/>
            <person name="Rast P."/>
            <person name="Oberbeckmann S."/>
            <person name="Bunk B."/>
            <person name="Jeske O."/>
            <person name="Meyerdierks A."/>
            <person name="Storesund J.E."/>
            <person name="Kallscheuer N."/>
            <person name="Luecker S."/>
            <person name="Lage O.M."/>
            <person name="Pohl T."/>
            <person name="Merkel B.J."/>
            <person name="Hornburger P."/>
            <person name="Mueller R.-W."/>
            <person name="Bruemmer F."/>
            <person name="Labrenz M."/>
            <person name="Spormann A.M."/>
            <person name="Op den Camp H."/>
            <person name="Overmann J."/>
            <person name="Amann R."/>
            <person name="Jetten M.S.M."/>
            <person name="Mascher T."/>
            <person name="Medema M.H."/>
            <person name="Devos D.P."/>
            <person name="Kaster A.-K."/>
            <person name="Ovreas L."/>
            <person name="Rohde M."/>
            <person name="Galperin M.Y."/>
            <person name="Jogler C."/>
        </authorList>
    </citation>
    <scope>NUCLEOTIDE SEQUENCE [LARGE SCALE GENOMIC DNA]</scope>
    <source>
        <strain evidence="2 3">Spa11</strain>
    </source>
</reference>
<protein>
    <recommendedName>
        <fullName evidence="4">PEP-CTERM protein-sorting domain-containing protein</fullName>
    </recommendedName>
</protein>